<dbReference type="RefSeq" id="WP_072366300.1">
    <property type="nucleotide sequence ID" value="NZ_CP139972.1"/>
</dbReference>
<keyword evidence="7" id="KW-1185">Reference proteome</keyword>
<feature type="domain" description="Protein FecR C-terminal" evidence="3">
    <location>
        <begin position="317"/>
        <end position="385"/>
    </location>
</feature>
<dbReference type="STRING" id="1004.SAMN05661012_06431"/>
<evidence type="ECO:0000313" key="6">
    <source>
        <dbReference type="Proteomes" id="UP000183788"/>
    </source>
</evidence>
<reference evidence="5 7" key="2">
    <citation type="submission" date="2023-11" db="EMBL/GenBank/DDBJ databases">
        <title>MicrobeMod: A computational toolkit for identifying prokaryotic methylation and restriction-modification with nanopore sequencing.</title>
        <authorList>
            <person name="Crits-Christoph A."/>
            <person name="Kang S.C."/>
            <person name="Lee H."/>
            <person name="Ostrov N."/>
        </authorList>
    </citation>
    <scope>NUCLEOTIDE SEQUENCE [LARGE SCALE GENOMIC DNA]</scope>
    <source>
        <strain evidence="5 7">ATCC 23090</strain>
    </source>
</reference>
<reference evidence="4 6" key="1">
    <citation type="submission" date="2016-11" db="EMBL/GenBank/DDBJ databases">
        <authorList>
            <person name="Jaros S."/>
            <person name="Januszkiewicz K."/>
            <person name="Wedrychowicz H."/>
        </authorList>
    </citation>
    <scope>NUCLEOTIDE SEQUENCE [LARGE SCALE GENOMIC DNA]</scope>
    <source>
        <strain evidence="4 6">DSM 784</strain>
    </source>
</reference>
<dbReference type="Pfam" id="PF16344">
    <property type="entry name" value="FecR_C"/>
    <property type="match status" value="1"/>
</dbReference>
<evidence type="ECO:0000313" key="7">
    <source>
        <dbReference type="Proteomes" id="UP001326715"/>
    </source>
</evidence>
<dbReference type="Proteomes" id="UP000183788">
    <property type="component" value="Unassembled WGS sequence"/>
</dbReference>
<evidence type="ECO:0000256" key="1">
    <source>
        <dbReference type="SAM" id="Phobius"/>
    </source>
</evidence>
<evidence type="ECO:0000259" key="2">
    <source>
        <dbReference type="Pfam" id="PF04773"/>
    </source>
</evidence>
<dbReference type="InterPro" id="IPR032508">
    <property type="entry name" value="FecR_C"/>
</dbReference>
<evidence type="ECO:0000259" key="3">
    <source>
        <dbReference type="Pfam" id="PF16344"/>
    </source>
</evidence>
<name>A0A1K1SZD9_9BACT</name>
<proteinExistence type="predicted"/>
<dbReference type="Gene3D" id="2.60.120.1440">
    <property type="match status" value="1"/>
</dbReference>
<dbReference type="GO" id="GO:0016989">
    <property type="term" value="F:sigma factor antagonist activity"/>
    <property type="evidence" value="ECO:0007669"/>
    <property type="project" value="TreeGrafter"/>
</dbReference>
<dbReference type="EMBL" id="FPIZ01000041">
    <property type="protein sequence ID" value="SFW89447.1"/>
    <property type="molecule type" value="Genomic_DNA"/>
</dbReference>
<dbReference type="PANTHER" id="PTHR30273:SF2">
    <property type="entry name" value="PROTEIN FECR"/>
    <property type="match status" value="1"/>
</dbReference>
<keyword evidence="1" id="KW-0812">Transmembrane</keyword>
<feature type="transmembrane region" description="Helical" evidence="1">
    <location>
        <begin position="83"/>
        <end position="105"/>
    </location>
</feature>
<organism evidence="4 6">
    <name type="scientific">Chitinophaga sancti</name>
    <dbReference type="NCBI Taxonomy" id="1004"/>
    <lineage>
        <taxon>Bacteria</taxon>
        <taxon>Pseudomonadati</taxon>
        <taxon>Bacteroidota</taxon>
        <taxon>Chitinophagia</taxon>
        <taxon>Chitinophagales</taxon>
        <taxon>Chitinophagaceae</taxon>
        <taxon>Chitinophaga</taxon>
    </lineage>
</organism>
<feature type="domain" description="FecR protein" evidence="2">
    <location>
        <begin position="180"/>
        <end position="275"/>
    </location>
</feature>
<dbReference type="AlphaFoldDB" id="A0A1K1SZD9"/>
<keyword evidence="1" id="KW-0472">Membrane</keyword>
<evidence type="ECO:0000313" key="4">
    <source>
        <dbReference type="EMBL" id="SFW89447.1"/>
    </source>
</evidence>
<dbReference type="Pfam" id="PF04773">
    <property type="entry name" value="FecR"/>
    <property type="match status" value="1"/>
</dbReference>
<dbReference type="OrthoDB" id="1099963at2"/>
<protein>
    <submittedName>
        <fullName evidence="5">FecR domain-containing protein</fullName>
    </submittedName>
    <submittedName>
        <fullName evidence="4">FecR family protein</fullName>
    </submittedName>
</protein>
<dbReference type="Proteomes" id="UP001326715">
    <property type="component" value="Chromosome"/>
</dbReference>
<dbReference type="EMBL" id="CP140154">
    <property type="protein sequence ID" value="WQG92114.1"/>
    <property type="molecule type" value="Genomic_DNA"/>
</dbReference>
<sequence length="387" mass="42559">MDTNNIDALYKRYLEKKMSPQELEEFRLLILDTGREDLLGERMERHWNELTEDTMIFLPENKADQLFSGIISQPLPKVRKVRLLSRISIAAAAVGIIAGGISLFFTSHKFKAATELGNQTHGAPGMNSATLTLSNGRAIRLSDAASGELAADAGVVISKSPTGQLIYEIKGNSGHGGINKLSTANGETYQIRLPDGSDVWLNSASNLSYAPDLLSDGKRTVQLEGEAYFSITKDQAHPFIVQSKGQQIEVLGTQFNVNAYADEPVVATTLLKGAVSITTGKQKKRIYPGEQAQLSAGQLSVQKVDVDNIIDWKNGDFALNHVEFKTAMRKIARWYDMEIVYDRGVPDNLESGGWISRQQPLSAVLKSIEASGLVKFRVKGRKIYVMQ</sequence>
<evidence type="ECO:0000313" key="5">
    <source>
        <dbReference type="EMBL" id="WQG92114.1"/>
    </source>
</evidence>
<dbReference type="Gene3D" id="3.55.50.30">
    <property type="match status" value="1"/>
</dbReference>
<accession>A0A1K1SZD9</accession>
<keyword evidence="1" id="KW-1133">Transmembrane helix</keyword>
<dbReference type="PANTHER" id="PTHR30273">
    <property type="entry name" value="PERIPLASMIC SIGNAL SENSOR AND SIGMA FACTOR ACTIVATOR FECR-RELATED"/>
    <property type="match status" value="1"/>
</dbReference>
<dbReference type="InterPro" id="IPR012373">
    <property type="entry name" value="Ferrdict_sens_TM"/>
</dbReference>
<gene>
    <name evidence="4" type="ORF">SAMN05661012_06431</name>
    <name evidence="5" type="ORF">SR876_11420</name>
</gene>
<dbReference type="InterPro" id="IPR006860">
    <property type="entry name" value="FecR"/>
</dbReference>